<protein>
    <submittedName>
        <fullName evidence="2">DUF4839 domain-containing protein</fullName>
    </submittedName>
</protein>
<evidence type="ECO:0000256" key="1">
    <source>
        <dbReference type="SAM" id="MobiDB-lite"/>
    </source>
</evidence>
<feature type="region of interest" description="Disordered" evidence="1">
    <location>
        <begin position="222"/>
        <end position="241"/>
    </location>
</feature>
<dbReference type="Pfam" id="PF16127">
    <property type="entry name" value="DUF4839"/>
    <property type="match status" value="1"/>
</dbReference>
<dbReference type="AlphaFoldDB" id="A0A9E3ZTF7"/>
<comment type="caution">
    <text evidence="2">The sequence shown here is derived from an EMBL/GenBank/DDBJ whole genome shotgun (WGS) entry which is preliminary data.</text>
</comment>
<evidence type="ECO:0000313" key="3">
    <source>
        <dbReference type="Proteomes" id="UP000813384"/>
    </source>
</evidence>
<evidence type="ECO:0000313" key="2">
    <source>
        <dbReference type="EMBL" id="MCC9273273.1"/>
    </source>
</evidence>
<proteinExistence type="predicted"/>
<accession>A0A9E3ZTF7</accession>
<reference evidence="2" key="1">
    <citation type="journal article" date="2021" name="PeerJ">
        <title>Extensive microbial diversity within the chicken gut microbiome revealed by metagenomics and culture.</title>
        <authorList>
            <person name="Gilroy R."/>
            <person name="Ravi A."/>
            <person name="Getino M."/>
            <person name="Pursley I."/>
            <person name="Horton D.L."/>
            <person name="Alikhan N.F."/>
            <person name="Baker D."/>
            <person name="Gharbi K."/>
            <person name="Hall N."/>
            <person name="Watson M."/>
            <person name="Adriaenssens E.M."/>
            <person name="Foster-Nyarko E."/>
            <person name="Jarju S."/>
            <person name="Secka A."/>
            <person name="Antonio M."/>
            <person name="Oren A."/>
            <person name="Chaudhuri R.R."/>
            <person name="La Ragione R."/>
            <person name="Hildebrand F."/>
            <person name="Pallen M.J."/>
        </authorList>
    </citation>
    <scope>NUCLEOTIDE SEQUENCE</scope>
    <source>
        <strain evidence="2">150</strain>
    </source>
</reference>
<sequence>MKKVKVIIIVFLLGLIFSSCGKKEDLISIKFSSEDLVGGNYETVVKELERQGFINIETSKIEDLITGWLTKDGEVEEVSIDGDVTFSKSAEFPADVPIIVSYHTFKEESTSETKKDVSMETEETISEEIKELFIMTETEIEANEDNTLEIKGTATPGAIVTTETGIFGGKTTADSEGNFTIKYELITPEKTIITLNTKLEGQKKSIDITILPNPIAVKKYEEEKTKESLEEDKSHKLGEDKSEEIITLQNNEEFAHILKDSNDLKSYANFAKKYEGKQIEFDAHIAYMNIHPNKKTRYDFLIYGGDYSETSGYGVPFQIRDKNVVNDLNLIGDNIPDSISEGLNIRLIAEVVKYDSGSGLLIINPIETRIR</sequence>
<dbReference type="PROSITE" id="PS51257">
    <property type="entry name" value="PROKAR_LIPOPROTEIN"/>
    <property type="match status" value="1"/>
</dbReference>
<name>A0A9E3ZTF7_9ENTE</name>
<gene>
    <name evidence="2" type="ORF">K8V42_03165</name>
</gene>
<organism evidence="2 3">
    <name type="scientific">Enterococcus aquimarinus</name>
    <dbReference type="NCBI Taxonomy" id="328396"/>
    <lineage>
        <taxon>Bacteria</taxon>
        <taxon>Bacillati</taxon>
        <taxon>Bacillota</taxon>
        <taxon>Bacilli</taxon>
        <taxon>Lactobacillales</taxon>
        <taxon>Enterococcaceae</taxon>
        <taxon>Enterococcus</taxon>
    </lineage>
</organism>
<dbReference type="EMBL" id="JAJJVO010000052">
    <property type="protein sequence ID" value="MCC9273273.1"/>
    <property type="molecule type" value="Genomic_DNA"/>
</dbReference>
<dbReference type="Proteomes" id="UP000813384">
    <property type="component" value="Unassembled WGS sequence"/>
</dbReference>
<reference evidence="2" key="2">
    <citation type="submission" date="2021-11" db="EMBL/GenBank/DDBJ databases">
        <authorList>
            <person name="Gilroy R."/>
        </authorList>
    </citation>
    <scope>NUCLEOTIDE SEQUENCE</scope>
    <source>
        <strain evidence="2">150</strain>
    </source>
</reference>
<dbReference type="InterPro" id="IPR032290">
    <property type="entry name" value="DUF4839"/>
</dbReference>